<evidence type="ECO:0000313" key="3">
    <source>
        <dbReference type="EMBL" id="RWS26358.1"/>
    </source>
</evidence>
<dbReference type="VEuPathDB" id="VectorBase:LDEU005683"/>
<dbReference type="AlphaFoldDB" id="A0A443SFQ4"/>
<evidence type="ECO:0000259" key="2">
    <source>
        <dbReference type="Pfam" id="PF07859"/>
    </source>
</evidence>
<dbReference type="InterPro" id="IPR029058">
    <property type="entry name" value="AB_hydrolase_fold"/>
</dbReference>
<dbReference type="GO" id="GO:0004771">
    <property type="term" value="F:sterol ester esterase activity"/>
    <property type="evidence" value="ECO:0007669"/>
    <property type="project" value="TreeGrafter"/>
</dbReference>
<dbReference type="OrthoDB" id="6413688at2759"/>
<dbReference type="GO" id="GO:0004806">
    <property type="term" value="F:triacylglycerol lipase activity"/>
    <property type="evidence" value="ECO:0007669"/>
    <property type="project" value="TreeGrafter"/>
</dbReference>
<dbReference type="InterPro" id="IPR013094">
    <property type="entry name" value="AB_hydrolase_3"/>
</dbReference>
<dbReference type="PANTHER" id="PTHR23025">
    <property type="entry name" value="TRIACYLGLYCEROL LIPASE"/>
    <property type="match status" value="1"/>
</dbReference>
<dbReference type="Gene3D" id="3.40.50.1820">
    <property type="entry name" value="alpha/beta hydrolase"/>
    <property type="match status" value="1"/>
</dbReference>
<dbReference type="GO" id="GO:0019433">
    <property type="term" value="P:triglyceride catabolic process"/>
    <property type="evidence" value="ECO:0007669"/>
    <property type="project" value="TreeGrafter"/>
</dbReference>
<dbReference type="Pfam" id="PF06350">
    <property type="entry name" value="HSL_N"/>
    <property type="match status" value="1"/>
</dbReference>
<dbReference type="InterPro" id="IPR010468">
    <property type="entry name" value="HSL_N"/>
</dbReference>
<dbReference type="SUPFAM" id="SSF53474">
    <property type="entry name" value="alpha/beta-Hydrolases"/>
    <property type="match status" value="1"/>
</dbReference>
<protein>
    <submittedName>
        <fullName evidence="3">Hormone-sensitive lipase-like isoform X2</fullName>
    </submittedName>
</protein>
<dbReference type="GO" id="GO:0005829">
    <property type="term" value="C:cytosol"/>
    <property type="evidence" value="ECO:0007669"/>
    <property type="project" value="TreeGrafter"/>
</dbReference>
<feature type="domain" description="Hormone-sensitive lipase N-terminal" evidence="1">
    <location>
        <begin position="30"/>
        <end position="233"/>
    </location>
</feature>
<keyword evidence="4" id="KW-1185">Reference proteome</keyword>
<proteinExistence type="predicted"/>
<accession>A0A443SFQ4</accession>
<dbReference type="EMBL" id="NCKV01002825">
    <property type="protein sequence ID" value="RWS26358.1"/>
    <property type="molecule type" value="Genomic_DNA"/>
</dbReference>
<gene>
    <name evidence="3" type="ORF">B4U80_08396</name>
</gene>
<dbReference type="Proteomes" id="UP000288716">
    <property type="component" value="Unassembled WGS sequence"/>
</dbReference>
<dbReference type="GO" id="GO:0008203">
    <property type="term" value="P:cholesterol metabolic process"/>
    <property type="evidence" value="ECO:0007669"/>
    <property type="project" value="InterPro"/>
</dbReference>
<dbReference type="STRING" id="299467.A0A443SFQ4"/>
<dbReference type="Pfam" id="PF07859">
    <property type="entry name" value="Abhydrolase_3"/>
    <property type="match status" value="1"/>
</dbReference>
<sequence>MSVKLHEKYDSYQDFIGELDAMLDELYPYIVEVHPKLTTNLKQLQKGAHSIAIWAVDYDHGTLQANGYWSALRIGLNLARLVESKYQHLRGTKDISGIEIDHTLLLLTDYFAVALDVLQRLRDDSVANGLELQASSVSYFTELFTVLLTLDESLVASMYGKYCGFWLCPGSRNIMITCVTAFSVLSDGFSSIFKCIFNSEYRGKVLAKLIKSADISFLKKLGFLMELPVYTSLLPYLLYGNSPQVRRQLRIERQNEWYLSICNKKVSRSVDHRHHVYRKSKYVRCKLIRAQGPHRQSLVFHCHGGGFVMGSPESNEVYLRDWANRLQGVPILSVDYTVSPQAKFPTALQEILDVYLWLTSRRHQVKETLGFHPKHIVLVGDSAGGNLITALCMVLNDIRNHKHHRLHVLMPKSVICVYTPFNLTLKLSPSMILASCDGFISAGVMLSCFEAYLPEVSQCTENTCSDYGLLGKLSFFAFEDYRFQVYETVKRVLEFLKGFAEFGKLRKSWYLEEKSVLKPKVERLYEITSNPYISPLYYDDFESLSNIDLHLIALHFDPFLDDNISMARNWKGNVTVDVLDGLQHGFLNIMPFVKEAKDGCDLCFQRIVESLPDN</sequence>
<name>A0A443SFQ4_9ACAR</name>
<evidence type="ECO:0000259" key="1">
    <source>
        <dbReference type="Pfam" id="PF06350"/>
    </source>
</evidence>
<comment type="caution">
    <text evidence="3">The sequence shown here is derived from an EMBL/GenBank/DDBJ whole genome shotgun (WGS) entry which is preliminary data.</text>
</comment>
<dbReference type="PANTHER" id="PTHR23025:SF3">
    <property type="entry name" value="HORMONE-SENSITIVE LIPASE"/>
    <property type="match status" value="1"/>
</dbReference>
<organism evidence="3 4">
    <name type="scientific">Leptotrombidium deliense</name>
    <dbReference type="NCBI Taxonomy" id="299467"/>
    <lineage>
        <taxon>Eukaryota</taxon>
        <taxon>Metazoa</taxon>
        <taxon>Ecdysozoa</taxon>
        <taxon>Arthropoda</taxon>
        <taxon>Chelicerata</taxon>
        <taxon>Arachnida</taxon>
        <taxon>Acari</taxon>
        <taxon>Acariformes</taxon>
        <taxon>Trombidiformes</taxon>
        <taxon>Prostigmata</taxon>
        <taxon>Anystina</taxon>
        <taxon>Parasitengona</taxon>
        <taxon>Trombiculoidea</taxon>
        <taxon>Trombiculidae</taxon>
        <taxon>Leptotrombidium</taxon>
    </lineage>
</organism>
<reference evidence="3 4" key="1">
    <citation type="journal article" date="2018" name="Gigascience">
        <title>Genomes of trombidid mites reveal novel predicted allergens and laterally-transferred genes associated with secondary metabolism.</title>
        <authorList>
            <person name="Dong X."/>
            <person name="Chaisiri K."/>
            <person name="Xia D."/>
            <person name="Armstrong S.D."/>
            <person name="Fang Y."/>
            <person name="Donnelly M.J."/>
            <person name="Kadowaki T."/>
            <person name="McGarry J.W."/>
            <person name="Darby A.C."/>
            <person name="Makepeace B.L."/>
        </authorList>
    </citation>
    <scope>NUCLEOTIDE SEQUENCE [LARGE SCALE GENOMIC DNA]</scope>
    <source>
        <strain evidence="3">UoL-UT</strain>
    </source>
</reference>
<evidence type="ECO:0000313" key="4">
    <source>
        <dbReference type="Proteomes" id="UP000288716"/>
    </source>
</evidence>
<feature type="domain" description="Alpha/beta hydrolase fold-3" evidence="2">
    <location>
        <begin position="299"/>
        <end position="461"/>
    </location>
</feature>